<feature type="compositionally biased region" description="Basic and acidic residues" evidence="5">
    <location>
        <begin position="1141"/>
        <end position="1164"/>
    </location>
</feature>
<evidence type="ECO:0000259" key="6">
    <source>
        <dbReference type="PROSITE" id="PS50157"/>
    </source>
</evidence>
<feature type="region of interest" description="Disordered" evidence="5">
    <location>
        <begin position="1215"/>
        <end position="1249"/>
    </location>
</feature>
<dbReference type="SUPFAM" id="SSF57667">
    <property type="entry name" value="beta-beta-alpha zinc fingers"/>
    <property type="match status" value="2"/>
</dbReference>
<feature type="compositionally biased region" description="Basic and acidic residues" evidence="5">
    <location>
        <begin position="548"/>
        <end position="562"/>
    </location>
</feature>
<evidence type="ECO:0000256" key="5">
    <source>
        <dbReference type="SAM" id="MobiDB-lite"/>
    </source>
</evidence>
<dbReference type="InterPro" id="IPR025239">
    <property type="entry name" value="DUF4187"/>
</dbReference>
<feature type="region of interest" description="Disordered" evidence="5">
    <location>
        <begin position="1141"/>
        <end position="1183"/>
    </location>
</feature>
<dbReference type="InterPro" id="IPR039249">
    <property type="entry name" value="GPATCH11"/>
</dbReference>
<accession>A0A8S3UVT5</accession>
<feature type="compositionally biased region" description="Polar residues" evidence="5">
    <location>
        <begin position="792"/>
        <end position="810"/>
    </location>
</feature>
<gene>
    <name evidence="8" type="ORF">MEDL_61423</name>
</gene>
<dbReference type="GO" id="GO:0000776">
    <property type="term" value="C:kinetochore"/>
    <property type="evidence" value="ECO:0007669"/>
    <property type="project" value="TreeGrafter"/>
</dbReference>
<feature type="region of interest" description="Disordered" evidence="5">
    <location>
        <begin position="790"/>
        <end position="812"/>
    </location>
</feature>
<feature type="compositionally biased region" description="Polar residues" evidence="5">
    <location>
        <begin position="563"/>
        <end position="578"/>
    </location>
</feature>
<evidence type="ECO:0000313" key="8">
    <source>
        <dbReference type="EMBL" id="CAG2249657.1"/>
    </source>
</evidence>
<dbReference type="PROSITE" id="PS50174">
    <property type="entry name" value="G_PATCH"/>
    <property type="match status" value="1"/>
</dbReference>
<dbReference type="GO" id="GO:0008270">
    <property type="term" value="F:zinc ion binding"/>
    <property type="evidence" value="ECO:0007669"/>
    <property type="project" value="UniProtKB-KW"/>
</dbReference>
<feature type="domain" description="C2H2-type" evidence="6">
    <location>
        <begin position="1309"/>
        <end position="1332"/>
    </location>
</feature>
<feature type="region of interest" description="Disordered" evidence="5">
    <location>
        <begin position="531"/>
        <end position="578"/>
    </location>
</feature>
<keyword evidence="4" id="KW-0862">Zinc</keyword>
<dbReference type="PANTHER" id="PTHR21032:SF0">
    <property type="entry name" value="G PATCH DOMAIN-CONTAINING PROTEIN 11"/>
    <property type="match status" value="1"/>
</dbReference>
<keyword evidence="4" id="KW-0479">Metal-binding</keyword>
<keyword evidence="9" id="KW-1185">Reference proteome</keyword>
<dbReference type="SMART" id="SM00355">
    <property type="entry name" value="ZnF_C2H2"/>
    <property type="match status" value="6"/>
</dbReference>
<dbReference type="GO" id="GO:0003676">
    <property type="term" value="F:nucleic acid binding"/>
    <property type="evidence" value="ECO:0007669"/>
    <property type="project" value="InterPro"/>
</dbReference>
<feature type="region of interest" description="Disordered" evidence="5">
    <location>
        <begin position="199"/>
        <end position="239"/>
    </location>
</feature>
<dbReference type="PANTHER" id="PTHR21032">
    <property type="entry name" value="G PATCH DOMAIN-CONTAINING PROTEIN 11"/>
    <property type="match status" value="1"/>
</dbReference>
<proteinExistence type="inferred from homology"/>
<evidence type="ECO:0000256" key="2">
    <source>
        <dbReference type="ARBA" id="ARBA00021978"/>
    </source>
</evidence>
<dbReference type="Proteomes" id="UP000683360">
    <property type="component" value="Unassembled WGS sequence"/>
</dbReference>
<protein>
    <recommendedName>
        <fullName evidence="2">G patch domain-containing protein 11</fullName>
    </recommendedName>
    <alternativeName>
        <fullName evidence="3">Coiled-coil domain-containing protein 75</fullName>
    </alternativeName>
</protein>
<feature type="compositionally biased region" description="Polar residues" evidence="5">
    <location>
        <begin position="936"/>
        <end position="948"/>
    </location>
</feature>
<feature type="domain" description="C2H2-type" evidence="6">
    <location>
        <begin position="678"/>
        <end position="706"/>
    </location>
</feature>
<evidence type="ECO:0000256" key="1">
    <source>
        <dbReference type="ARBA" id="ARBA00007140"/>
    </source>
</evidence>
<dbReference type="Pfam" id="PF01585">
    <property type="entry name" value="G-patch"/>
    <property type="match status" value="1"/>
</dbReference>
<feature type="domain" description="G-patch" evidence="7">
    <location>
        <begin position="73"/>
        <end position="119"/>
    </location>
</feature>
<comment type="similarity">
    <text evidence="1">Belongs to the GPATCH11 family.</text>
</comment>
<evidence type="ECO:0000256" key="3">
    <source>
        <dbReference type="ARBA" id="ARBA00030688"/>
    </source>
</evidence>
<dbReference type="PROSITE" id="PS00028">
    <property type="entry name" value="ZINC_FINGER_C2H2_1"/>
    <property type="match status" value="3"/>
</dbReference>
<dbReference type="Gene3D" id="3.30.160.60">
    <property type="entry name" value="Classic Zinc Finger"/>
    <property type="match status" value="3"/>
</dbReference>
<feature type="compositionally biased region" description="Basic and acidic residues" evidence="5">
    <location>
        <begin position="1069"/>
        <end position="1080"/>
    </location>
</feature>
<feature type="compositionally biased region" description="Acidic residues" evidence="5">
    <location>
        <begin position="217"/>
        <end position="237"/>
    </location>
</feature>
<feature type="compositionally biased region" description="Basic and acidic residues" evidence="5">
    <location>
        <begin position="1215"/>
        <end position="1227"/>
    </location>
</feature>
<feature type="compositionally biased region" description="Polar residues" evidence="5">
    <location>
        <begin position="1238"/>
        <end position="1249"/>
    </location>
</feature>
<dbReference type="OrthoDB" id="786951at2759"/>
<dbReference type="SMART" id="SM01173">
    <property type="entry name" value="DUF4187"/>
    <property type="match status" value="1"/>
</dbReference>
<dbReference type="InterPro" id="IPR000467">
    <property type="entry name" value="G_patch_dom"/>
</dbReference>
<feature type="compositionally biased region" description="Polar residues" evidence="5">
    <location>
        <begin position="1165"/>
        <end position="1183"/>
    </location>
</feature>
<feature type="region of interest" description="Disordered" evidence="5">
    <location>
        <begin position="936"/>
        <end position="957"/>
    </location>
</feature>
<comment type="caution">
    <text evidence="8">The sequence shown here is derived from an EMBL/GenBank/DDBJ whole genome shotgun (WGS) entry which is preliminary data.</text>
</comment>
<keyword evidence="4" id="KW-0863">Zinc-finger</keyword>
<evidence type="ECO:0000256" key="4">
    <source>
        <dbReference type="PROSITE-ProRule" id="PRU00042"/>
    </source>
</evidence>
<reference evidence="8" key="1">
    <citation type="submission" date="2021-03" db="EMBL/GenBank/DDBJ databases">
        <authorList>
            <person name="Bekaert M."/>
        </authorList>
    </citation>
    <scope>NUCLEOTIDE SEQUENCE</scope>
</reference>
<dbReference type="SMART" id="SM00443">
    <property type="entry name" value="G_patch"/>
    <property type="match status" value="1"/>
</dbReference>
<dbReference type="InterPro" id="IPR036236">
    <property type="entry name" value="Znf_C2H2_sf"/>
</dbReference>
<dbReference type="Pfam" id="PF13821">
    <property type="entry name" value="DUF4187"/>
    <property type="match status" value="1"/>
</dbReference>
<name>A0A8S3UVT5_MYTED</name>
<sequence>MSANLDDEEDDYMSDTFLTKCTDTRPGLLSGNTARIHKVEKKIKESNIKNIVKPKSVVEHEKREEGLQAAIKSDNKGFALLAKMGYKPGMGIGKQGEGKKRTVGINFRTGRGGLGAEADRKRRKENWTAMRASRHIKRQKMESNLKRDFQQRMSSKFTDGKAERDVIKSQKVCEHLDSEMGTTIPDEWYFWPKSMLPKKKKKNETETGTETGLSFEVVEEEEDDDDNEEEEEEEEDFLTNQEKLEALTAYLRTIHLYCIWCGTKFEENGSGDGSNHFNLETTLNMHSDNAVNCGMEENLKQMMLIKEIIEPTDFKTQNLLKVLLILQDDTMKVCVDIKQLYSSKVNMKRKGFFCNLCFKTFPRFGIFLEHRNLCKQRCLILCCNCQMKFRWKSKYLHHRIKCKLSINNQIGQGMNKFCLKTMNGIHQLDNIENFEGNKDAPRLSGVILNVGLLEDVITNSTSTERNERSIHHSPLVSQDHTLNITDKTTEVNPENGNDTISSDFHYLSSNHDTQKTVETVVILDRQLPYQEISKPSEKENDEFTTSDLNKHTVGHEKSKERLLSSNDQNSVLKTQTENQDLNVQKRHITVDKNIDTCVMKNCIDLSCVKEEPLDSMEQPTPAGQVSLVLGSNQHSTLTLPSQPAHLEKSMMEVQSITNTFTHGKDFFNSFLDDGETTVKCEECGEIFKRKAYLKEHVEGKHGGDMRYSCDCGKKFKWRSSLGNHRKHCYEALMSILPNEVQVQGQNVSVIDFSQCGIPHFNMQNEWLQEIKKLSQSDMFARKPVTEFGQGCRQRSLSTPEKTPSENQNEYLQRRKSESICKTDGTVEQSSSLRINTSLVKPLADALSKYKLKPPVLPPGVNHNEIITSAFVKEQNRAALNTNSESSINSNGVIDLTFDQNSSRKIGSDLTLNDNIISSSRRLGGIPADISRINLQTKSSESVQQNYPQQRRKSLHNQQSDSQACNFCKENFESTSELERHKLFCKHLQDTCSVCGKTFQHRAELVNHLLTYHGNDEIYTCFCRFRSSSWNLFEKHCGKCEEFKNQSANLLSIDKNTKLGRDTSLSTHQLVKDNSENKNRPSLDVQTRSNHNLPVNERQEMDTFHQISNPLLSQQKSLSGIGSSKNQLINLSQSQHVINKKISSEKSTHDQESSKLDGQSSDRHLNTSLGSLSKGQPRPSANTWSTNKAYLSTANQQISVSNSEVFLHSQIEDVLEHQSRSNTHESRSSTHSSSKKQKIAQNPSQNNQDVKLQSQITQKLPTISSFVTSRKPKYRIKTYLGSTRRKTLSKTAVDIAMDKARQLPIKMGEFVCHLCGDKFAAKAYLKEHIGGKHGTVDRYKCPCGLRFKWRSSLGIHQKKCPKSNRRTYNRWNSS</sequence>
<feature type="compositionally biased region" description="Polar residues" evidence="5">
    <location>
        <begin position="1083"/>
        <end position="1092"/>
    </location>
</feature>
<dbReference type="InterPro" id="IPR013087">
    <property type="entry name" value="Znf_C2H2_type"/>
</dbReference>
<feature type="domain" description="C2H2-type" evidence="6">
    <location>
        <begin position="989"/>
        <end position="1017"/>
    </location>
</feature>
<evidence type="ECO:0000259" key="7">
    <source>
        <dbReference type="PROSITE" id="PS50174"/>
    </source>
</evidence>
<feature type="region of interest" description="Disordered" evidence="5">
    <location>
        <begin position="1067"/>
        <end position="1093"/>
    </location>
</feature>
<organism evidence="8 9">
    <name type="scientific">Mytilus edulis</name>
    <name type="common">Blue mussel</name>
    <dbReference type="NCBI Taxonomy" id="6550"/>
    <lineage>
        <taxon>Eukaryota</taxon>
        <taxon>Metazoa</taxon>
        <taxon>Spiralia</taxon>
        <taxon>Lophotrochozoa</taxon>
        <taxon>Mollusca</taxon>
        <taxon>Bivalvia</taxon>
        <taxon>Autobranchia</taxon>
        <taxon>Pteriomorphia</taxon>
        <taxon>Mytilida</taxon>
        <taxon>Mytiloidea</taxon>
        <taxon>Mytilidae</taxon>
        <taxon>Mytilinae</taxon>
        <taxon>Mytilus</taxon>
    </lineage>
</organism>
<dbReference type="EMBL" id="CAJPWZ010002977">
    <property type="protein sequence ID" value="CAG2249657.1"/>
    <property type="molecule type" value="Genomic_DNA"/>
</dbReference>
<dbReference type="PROSITE" id="PS50157">
    <property type="entry name" value="ZINC_FINGER_C2H2_2"/>
    <property type="match status" value="3"/>
</dbReference>
<evidence type="ECO:0000313" key="9">
    <source>
        <dbReference type="Proteomes" id="UP000683360"/>
    </source>
</evidence>